<feature type="compositionally biased region" description="Basic and acidic residues" evidence="6">
    <location>
        <begin position="174"/>
        <end position="185"/>
    </location>
</feature>
<dbReference type="Gene3D" id="3.90.1030.10">
    <property type="entry name" value="Ribosomal protein L17"/>
    <property type="match status" value="1"/>
</dbReference>
<dbReference type="PANTHER" id="PTHR14413:SF16">
    <property type="entry name" value="LARGE RIBOSOMAL SUBUNIT PROTEIN BL17M"/>
    <property type="match status" value="1"/>
</dbReference>
<evidence type="ECO:0000313" key="8">
    <source>
        <dbReference type="Proteomes" id="UP001501411"/>
    </source>
</evidence>
<accession>A0ABP9AS98</accession>
<dbReference type="InterPro" id="IPR036373">
    <property type="entry name" value="Ribosomal_bL17_sf"/>
</dbReference>
<feature type="region of interest" description="Disordered" evidence="6">
    <location>
        <begin position="143"/>
        <end position="185"/>
    </location>
</feature>
<name>A0ABP9AS98_9SPHI</name>
<evidence type="ECO:0000256" key="5">
    <source>
        <dbReference type="RuleBase" id="RU000660"/>
    </source>
</evidence>
<dbReference type="PROSITE" id="PS01167">
    <property type="entry name" value="RIBOSOMAL_L17"/>
    <property type="match status" value="1"/>
</dbReference>
<comment type="similarity">
    <text evidence="1 4 5">Belongs to the bacterial ribosomal protein bL17 family.</text>
</comment>
<evidence type="ECO:0000313" key="7">
    <source>
        <dbReference type="EMBL" id="GAA4784999.1"/>
    </source>
</evidence>
<dbReference type="EMBL" id="BAABIQ010000005">
    <property type="protein sequence ID" value="GAA4784999.1"/>
    <property type="molecule type" value="Genomic_DNA"/>
</dbReference>
<proteinExistence type="inferred from homology"/>
<feature type="compositionally biased region" description="Basic residues" evidence="6">
    <location>
        <begin position="147"/>
        <end position="157"/>
    </location>
</feature>
<dbReference type="Gene3D" id="1.10.150.20">
    <property type="entry name" value="5' to 3' exonuclease, C-terminal subdomain"/>
    <property type="match status" value="1"/>
</dbReference>
<gene>
    <name evidence="4" type="primary">rplQ</name>
    <name evidence="7" type="ORF">GCM10023231_11000</name>
</gene>
<dbReference type="NCBIfam" id="TIGR00059">
    <property type="entry name" value="L17"/>
    <property type="match status" value="1"/>
</dbReference>
<reference evidence="8" key="1">
    <citation type="journal article" date="2019" name="Int. J. Syst. Evol. Microbiol.">
        <title>The Global Catalogue of Microorganisms (GCM) 10K type strain sequencing project: providing services to taxonomists for standard genome sequencing and annotation.</title>
        <authorList>
            <consortium name="The Broad Institute Genomics Platform"/>
            <consortium name="The Broad Institute Genome Sequencing Center for Infectious Disease"/>
            <person name="Wu L."/>
            <person name="Ma J."/>
        </authorList>
    </citation>
    <scope>NUCLEOTIDE SEQUENCE [LARGE SCALE GENOMIC DNA]</scope>
    <source>
        <strain evidence="8">JCM 18200</strain>
    </source>
</reference>
<evidence type="ECO:0000256" key="6">
    <source>
        <dbReference type="SAM" id="MobiDB-lite"/>
    </source>
</evidence>
<dbReference type="Pfam" id="PF01196">
    <property type="entry name" value="Ribosomal_L17"/>
    <property type="match status" value="1"/>
</dbReference>
<protein>
    <recommendedName>
        <fullName evidence="4">Large ribosomal subunit protein bL17</fullName>
    </recommendedName>
</protein>
<comment type="caution">
    <text evidence="7">The sequence shown here is derived from an EMBL/GenBank/DDBJ whole genome shotgun (WGS) entry which is preliminary data.</text>
</comment>
<sequence>MTFELRTVCTKQNKMRHGKKINHLGRTDSHRKALLSNMAVSLIKHKRITTTLAKAKALRTYVEPLITKSKQDTTHSRRTVFSYVKDKEAVTILFREISEKVANRPGGYTRIIKLANRPGDNAEVALIELVDYNEVYTKGDAKVEKKATRRRGGKKKAAGQTPVEEASEQPVAEATEKKAKGSTKEKKAAKADDLTIIEGIGPKIAEVFTTAGLESYDAIAAKTADELKAILTEAGDQFNTAVTDTWPEQAKLAADGKFEELKKWQDELNGGKETDGETKEG</sequence>
<keyword evidence="8" id="KW-1185">Reference proteome</keyword>
<evidence type="ECO:0000256" key="4">
    <source>
        <dbReference type="HAMAP-Rule" id="MF_01368"/>
    </source>
</evidence>
<evidence type="ECO:0000256" key="2">
    <source>
        <dbReference type="ARBA" id="ARBA00022980"/>
    </source>
</evidence>
<evidence type="ECO:0000256" key="3">
    <source>
        <dbReference type="ARBA" id="ARBA00023274"/>
    </source>
</evidence>
<dbReference type="SUPFAM" id="SSF64263">
    <property type="entry name" value="Prokaryotic ribosomal protein L17"/>
    <property type="match status" value="1"/>
</dbReference>
<keyword evidence="2 4" id="KW-0689">Ribosomal protein</keyword>
<dbReference type="InterPro" id="IPR047859">
    <property type="entry name" value="Ribosomal_bL17_CS"/>
</dbReference>
<dbReference type="PANTHER" id="PTHR14413">
    <property type="entry name" value="RIBOSOMAL PROTEIN L17"/>
    <property type="match status" value="1"/>
</dbReference>
<keyword evidence="3 4" id="KW-0687">Ribonucleoprotein</keyword>
<dbReference type="InterPro" id="IPR000456">
    <property type="entry name" value="Ribosomal_bL17"/>
</dbReference>
<dbReference type="HAMAP" id="MF_01368">
    <property type="entry name" value="Ribosomal_bL17"/>
    <property type="match status" value="1"/>
</dbReference>
<evidence type="ECO:0000256" key="1">
    <source>
        <dbReference type="ARBA" id="ARBA00008777"/>
    </source>
</evidence>
<comment type="subunit">
    <text evidence="4">Part of the 50S ribosomal subunit. Contacts protein L32.</text>
</comment>
<organism evidence="7 8">
    <name type="scientific">Olivibacter ginsenosidimutans</name>
    <dbReference type="NCBI Taxonomy" id="1176537"/>
    <lineage>
        <taxon>Bacteria</taxon>
        <taxon>Pseudomonadati</taxon>
        <taxon>Bacteroidota</taxon>
        <taxon>Sphingobacteriia</taxon>
        <taxon>Sphingobacteriales</taxon>
        <taxon>Sphingobacteriaceae</taxon>
        <taxon>Olivibacter</taxon>
    </lineage>
</organism>
<dbReference type="Proteomes" id="UP001501411">
    <property type="component" value="Unassembled WGS sequence"/>
</dbReference>